<dbReference type="AlphaFoldDB" id="A0AAU9ELH9"/>
<evidence type="ECO:0000256" key="3">
    <source>
        <dbReference type="ARBA" id="ARBA00022729"/>
    </source>
</evidence>
<evidence type="ECO:0000256" key="1">
    <source>
        <dbReference type="ARBA" id="ARBA00003989"/>
    </source>
</evidence>
<sequence length="101" mass="11956">MDKTITPIGRHFYKEFMAYWTAPRGLSDYTITIIERFNPQWGSIAWISVDDDIIYQQLISSRRLIMEDLAKDAVRQVLQFMVKREIIKRYKGSMDLEGDGY</sequence>
<keyword evidence="3" id="KW-0732">Signal</keyword>
<dbReference type="Proteomes" id="UP001366166">
    <property type="component" value="Chromosome"/>
</dbReference>
<organism evidence="4 5">
    <name type="scientific">Desulfoferula mesophila</name>
    <dbReference type="NCBI Taxonomy" id="3058419"/>
    <lineage>
        <taxon>Bacteria</taxon>
        <taxon>Pseudomonadati</taxon>
        <taxon>Thermodesulfobacteriota</taxon>
        <taxon>Desulfarculia</taxon>
        <taxon>Desulfarculales</taxon>
        <taxon>Desulfarculaceae</taxon>
        <taxon>Desulfoferula</taxon>
    </lineage>
</organism>
<protein>
    <recommendedName>
        <fullName evidence="2">Curli production assembly/transport component CsgE</fullName>
    </recommendedName>
</protein>
<dbReference type="InterPro" id="IPR018900">
    <property type="entry name" value="Curli_CsgE"/>
</dbReference>
<dbReference type="KEGG" id="dmp:FAK_30700"/>
<evidence type="ECO:0000313" key="5">
    <source>
        <dbReference type="Proteomes" id="UP001366166"/>
    </source>
</evidence>
<comment type="function">
    <text evidence="1">May be involved in the biogenesis of curli organelles.</text>
</comment>
<dbReference type="EMBL" id="AP028679">
    <property type="protein sequence ID" value="BEQ16004.1"/>
    <property type="molecule type" value="Genomic_DNA"/>
</dbReference>
<gene>
    <name evidence="4" type="ORF">FAK_30700</name>
</gene>
<evidence type="ECO:0000313" key="4">
    <source>
        <dbReference type="EMBL" id="BEQ16004.1"/>
    </source>
</evidence>
<accession>A0AAU9ELH9</accession>
<evidence type="ECO:0000256" key="2">
    <source>
        <dbReference type="ARBA" id="ARBA00014024"/>
    </source>
</evidence>
<dbReference type="Pfam" id="PF10627">
    <property type="entry name" value="CsgE"/>
    <property type="match status" value="1"/>
</dbReference>
<keyword evidence="5" id="KW-1185">Reference proteome</keyword>
<proteinExistence type="predicted"/>
<reference evidence="5" key="1">
    <citation type="journal article" date="2023" name="Arch. Microbiol.">
        <title>Desulfoferula mesophilus gen. nov. sp. nov., a mesophilic sulfate-reducing bacterium isolated from a brackish lake sediment.</title>
        <authorList>
            <person name="Watanabe T."/>
            <person name="Yabe T."/>
            <person name="Tsuji J.M."/>
            <person name="Fukui M."/>
        </authorList>
    </citation>
    <scope>NUCLEOTIDE SEQUENCE [LARGE SCALE GENOMIC DNA]</scope>
    <source>
        <strain evidence="5">12FAK</strain>
    </source>
</reference>
<name>A0AAU9ELH9_9BACT</name>